<evidence type="ECO:0000313" key="3">
    <source>
        <dbReference type="Proteomes" id="UP000504608"/>
    </source>
</evidence>
<dbReference type="InterPro" id="IPR036322">
    <property type="entry name" value="WD40_repeat_dom_sf"/>
</dbReference>
<reference evidence="4" key="1">
    <citation type="submission" date="2025-08" db="UniProtKB">
        <authorList>
            <consortium name="RefSeq"/>
        </authorList>
    </citation>
    <scope>IDENTIFICATION</scope>
    <source>
        <tissue evidence="4">Young leaves</tissue>
    </source>
</reference>
<dbReference type="Gene3D" id="3.40.50.1820">
    <property type="entry name" value="alpha/beta hydrolase"/>
    <property type="match status" value="1"/>
</dbReference>
<sequence length="533" mass="60847">MALASFNEATYIVAGGVPGDIYLWEGSKTFVRIVSLGIISLFTDIVVGYGGSNAIIISSSVDRTCKVWSLWETIKKYHNMSSRVVVEMGKYTLLRSMLKAHPAVIMVAYSRLIVKSELFLLAIAPGLAKLDAFLVKYLNFISFNGGILGLLSNIFKGKAPVKPNKKSPYYTSLVGFTDWRRDLDLSIQPHDKFRYYGGLTMMAAKIAYESEPFVQSVVNDRWKMKFLGFFDFWNDFQDRATTQAFMFQNTATNDPNIIVIAFRGTSPFDTYDWQVDTDLSWYNIEGVGHIHSGFMKALGLQKATGWPKELTKPQHDFAYYTLRQKLRDIVKSNDKARFIITGHSLGGALATLFVTMLSYHEEKTILKKLQAVYTYGQPRVGDRQFAEFMVNTVQNYGFKYYRYVYSSDLVPRIPYGGVGFKYKHFGRSIYFNSFYQGRMVKDQPNKNYFSLQWVIPKYLTALWEVIRSFITPLVWGFDYYESLLMMGARLVGLVVPGFAAHFPVNYVNSTRLGKLTAPNEVDDPIHEDDIESD</sequence>
<gene>
    <name evidence="4" type="primary">LOC111481111</name>
</gene>
<dbReference type="AlphaFoldDB" id="A0A6J1J3X6"/>
<accession>A0A6J1J3X6</accession>
<dbReference type="PANTHER" id="PTHR46086">
    <property type="entry name" value="ALPHA/BETA-HYDROLASES SUPERFAMILY PROTEIN"/>
    <property type="match status" value="1"/>
</dbReference>
<dbReference type="InterPro" id="IPR029058">
    <property type="entry name" value="AB_hydrolase_fold"/>
</dbReference>
<keyword evidence="1" id="KW-0378">Hydrolase</keyword>
<name>A0A6J1J3X6_CUCMA</name>
<dbReference type="PANTHER" id="PTHR46086:SF4">
    <property type="entry name" value="ALPHA_BETA-HYDROLASES SUPERFAMILY PROTEIN"/>
    <property type="match status" value="1"/>
</dbReference>
<dbReference type="Proteomes" id="UP000504608">
    <property type="component" value="Unplaced"/>
</dbReference>
<evidence type="ECO:0000313" key="4">
    <source>
        <dbReference type="RefSeq" id="XP_022982214.1"/>
    </source>
</evidence>
<protein>
    <submittedName>
        <fullName evidence="4">Uncharacterized protein LOC111481111</fullName>
    </submittedName>
</protein>
<dbReference type="OrthoDB" id="438440at2759"/>
<dbReference type="CDD" id="cd00519">
    <property type="entry name" value="Lipase_3"/>
    <property type="match status" value="1"/>
</dbReference>
<dbReference type="RefSeq" id="XP_022982214.1">
    <property type="nucleotide sequence ID" value="XM_023126446.1"/>
</dbReference>
<dbReference type="GeneID" id="111481111"/>
<dbReference type="SUPFAM" id="SSF53474">
    <property type="entry name" value="alpha/beta-Hydrolases"/>
    <property type="match status" value="1"/>
</dbReference>
<evidence type="ECO:0000259" key="2">
    <source>
        <dbReference type="Pfam" id="PF01764"/>
    </source>
</evidence>
<evidence type="ECO:0000256" key="1">
    <source>
        <dbReference type="ARBA" id="ARBA00022801"/>
    </source>
</evidence>
<dbReference type="InterPro" id="IPR002921">
    <property type="entry name" value="Fungal_lipase-type"/>
</dbReference>
<dbReference type="InterPro" id="IPR044819">
    <property type="entry name" value="OBL-like"/>
</dbReference>
<feature type="domain" description="Fungal lipase-type" evidence="2">
    <location>
        <begin position="259"/>
        <end position="415"/>
    </location>
</feature>
<dbReference type="GO" id="GO:0006629">
    <property type="term" value="P:lipid metabolic process"/>
    <property type="evidence" value="ECO:0007669"/>
    <property type="project" value="InterPro"/>
</dbReference>
<keyword evidence="3" id="KW-1185">Reference proteome</keyword>
<proteinExistence type="predicted"/>
<dbReference type="Pfam" id="PF01764">
    <property type="entry name" value="Lipase_3"/>
    <property type="match status" value="1"/>
</dbReference>
<dbReference type="GO" id="GO:0004806">
    <property type="term" value="F:triacylglycerol lipase activity"/>
    <property type="evidence" value="ECO:0007669"/>
    <property type="project" value="InterPro"/>
</dbReference>
<dbReference type="KEGG" id="cmax:111481111"/>
<organism evidence="3 4">
    <name type="scientific">Cucurbita maxima</name>
    <name type="common">Pumpkin</name>
    <name type="synonym">Winter squash</name>
    <dbReference type="NCBI Taxonomy" id="3661"/>
    <lineage>
        <taxon>Eukaryota</taxon>
        <taxon>Viridiplantae</taxon>
        <taxon>Streptophyta</taxon>
        <taxon>Embryophyta</taxon>
        <taxon>Tracheophyta</taxon>
        <taxon>Spermatophyta</taxon>
        <taxon>Magnoliopsida</taxon>
        <taxon>eudicotyledons</taxon>
        <taxon>Gunneridae</taxon>
        <taxon>Pentapetalae</taxon>
        <taxon>rosids</taxon>
        <taxon>fabids</taxon>
        <taxon>Cucurbitales</taxon>
        <taxon>Cucurbitaceae</taxon>
        <taxon>Cucurbiteae</taxon>
        <taxon>Cucurbita</taxon>
    </lineage>
</organism>
<dbReference type="SUPFAM" id="SSF50978">
    <property type="entry name" value="WD40 repeat-like"/>
    <property type="match status" value="1"/>
</dbReference>